<keyword evidence="1" id="KW-0614">Plasmid</keyword>
<evidence type="ECO:0000313" key="1">
    <source>
        <dbReference type="EMBL" id="AWU95556.1"/>
    </source>
</evidence>
<dbReference type="EMBL" id="CP029830">
    <property type="protein sequence ID" value="AWU95556.1"/>
    <property type="molecule type" value="Genomic_DNA"/>
</dbReference>
<dbReference type="RefSeq" id="WP_111068322.1">
    <property type="nucleotide sequence ID" value="NZ_CP029830.1"/>
</dbReference>
<protein>
    <recommendedName>
        <fullName evidence="3">DUF429 domain-containing protein</fullName>
    </recommendedName>
</protein>
<keyword evidence="2" id="KW-1185">Reference proteome</keyword>
<dbReference type="KEGG" id="azm:DM194_14715"/>
<proteinExistence type="predicted"/>
<organism evidence="1 2">
    <name type="scientific">Azospirillum ramasamyi</name>
    <dbReference type="NCBI Taxonomy" id="682998"/>
    <lineage>
        <taxon>Bacteria</taxon>
        <taxon>Pseudomonadati</taxon>
        <taxon>Pseudomonadota</taxon>
        <taxon>Alphaproteobacteria</taxon>
        <taxon>Rhodospirillales</taxon>
        <taxon>Azospirillaceae</taxon>
        <taxon>Azospirillum</taxon>
    </lineage>
</organism>
<evidence type="ECO:0000313" key="2">
    <source>
        <dbReference type="Proteomes" id="UP000249605"/>
    </source>
</evidence>
<geneLocation type="plasmid" evidence="1 2">
    <name>unnamed1</name>
</geneLocation>
<reference evidence="1 2" key="1">
    <citation type="submission" date="2018-06" db="EMBL/GenBank/DDBJ databases">
        <title>Complete genome sequencing of Azospirillum sp. M2T2B2.</title>
        <authorList>
            <person name="Heo J."/>
            <person name="Kim S.-J."/>
            <person name="Kwon S.-W."/>
            <person name="Anandham R."/>
        </authorList>
    </citation>
    <scope>NUCLEOTIDE SEQUENCE [LARGE SCALE GENOMIC DNA]</scope>
    <source>
        <strain evidence="1 2">M2T2B2</strain>
        <plasmid evidence="1 2">unnamed1</plasmid>
    </source>
</reference>
<dbReference type="AlphaFoldDB" id="A0A2U9SAE9"/>
<accession>A0A2U9SAE9</accession>
<gene>
    <name evidence="1" type="ORF">DM194_14715</name>
</gene>
<evidence type="ECO:0008006" key="3">
    <source>
        <dbReference type="Google" id="ProtNLM"/>
    </source>
</evidence>
<sequence>MALATSVGIDVHGREKGLHMARITWGPSTDGPHEVMFETVSLANYRCSASHGACPVVDLQIPRSFIARGDIDGLAQATMPVVDHLEPLLREKLEAIPPTLIAIDSPSGFARNTFGHGRRTEKTRAPFGFAGARQIYAQMTPSLDIGKPHGGTRWSWIMFGMATFAVLGGRLPNKDRESGWRDYLGGGPDGSEPLEAFPSATIQFLRQARNAAANNAVRCLLRGMVGDQVDRPRKLIESALEYGPKALDGDDRAAALIAALSTLGTVFPDAFAAVALDDQKVRKHAPAKIGREGQITLVGSSVRERSTAY</sequence>
<dbReference type="Proteomes" id="UP000249605">
    <property type="component" value="Plasmid unnamed1"/>
</dbReference>
<name>A0A2U9SAE9_9PROT</name>